<dbReference type="PANTHER" id="PTHR43065:SF42">
    <property type="entry name" value="TWO-COMPONENT SENSOR PPRA"/>
    <property type="match status" value="1"/>
</dbReference>
<feature type="domain" description="Histidine kinase" evidence="5">
    <location>
        <begin position="190"/>
        <end position="414"/>
    </location>
</feature>
<keyword evidence="8" id="KW-1185">Reference proteome</keyword>
<evidence type="ECO:0000259" key="6">
    <source>
        <dbReference type="PROSITE" id="PS50110"/>
    </source>
</evidence>
<organism evidence="7 8">
    <name type="scientific">Achromobacter mucicolens</name>
    <dbReference type="NCBI Taxonomy" id="1389922"/>
    <lineage>
        <taxon>Bacteria</taxon>
        <taxon>Pseudomonadati</taxon>
        <taxon>Pseudomonadota</taxon>
        <taxon>Betaproteobacteria</taxon>
        <taxon>Burkholderiales</taxon>
        <taxon>Alcaligenaceae</taxon>
        <taxon>Achromobacter</taxon>
    </lineage>
</organism>
<protein>
    <recommendedName>
        <fullName evidence="2">histidine kinase</fullName>
        <ecNumber evidence="2">2.7.13.3</ecNumber>
    </recommendedName>
</protein>
<dbReference type="SUPFAM" id="SSF52172">
    <property type="entry name" value="CheY-like"/>
    <property type="match status" value="1"/>
</dbReference>
<feature type="modified residue" description="4-aspartylphosphate" evidence="4">
    <location>
        <position position="488"/>
    </location>
</feature>
<comment type="caution">
    <text evidence="7">The sequence shown here is derived from an EMBL/GenBank/DDBJ whole genome shotgun (WGS) entry which is preliminary data.</text>
</comment>
<proteinExistence type="predicted"/>
<dbReference type="InterPro" id="IPR011006">
    <property type="entry name" value="CheY-like_superfamily"/>
</dbReference>
<dbReference type="EC" id="2.7.13.3" evidence="2"/>
<dbReference type="PRINTS" id="PR00344">
    <property type="entry name" value="BCTRLSENSOR"/>
</dbReference>
<keyword evidence="3 4" id="KW-0597">Phosphoprotein</keyword>
<dbReference type="Pfam" id="PF00512">
    <property type="entry name" value="HisKA"/>
    <property type="match status" value="1"/>
</dbReference>
<dbReference type="PANTHER" id="PTHR43065">
    <property type="entry name" value="SENSOR HISTIDINE KINASE"/>
    <property type="match status" value="1"/>
</dbReference>
<comment type="catalytic activity">
    <reaction evidence="1">
        <text>ATP + protein L-histidine = ADP + protein N-phospho-L-histidine.</text>
        <dbReference type="EC" id="2.7.13.3"/>
    </reaction>
</comment>
<dbReference type="InterPro" id="IPR004358">
    <property type="entry name" value="Sig_transdc_His_kin-like_C"/>
</dbReference>
<dbReference type="InterPro" id="IPR005467">
    <property type="entry name" value="His_kinase_dom"/>
</dbReference>
<evidence type="ECO:0000259" key="5">
    <source>
        <dbReference type="PROSITE" id="PS50109"/>
    </source>
</evidence>
<dbReference type="Gene3D" id="3.40.50.2300">
    <property type="match status" value="1"/>
</dbReference>
<dbReference type="SUPFAM" id="SSF55874">
    <property type="entry name" value="ATPase domain of HSP90 chaperone/DNA topoisomerase II/histidine kinase"/>
    <property type="match status" value="1"/>
</dbReference>
<dbReference type="InterPro" id="IPR036097">
    <property type="entry name" value="HisK_dim/P_sf"/>
</dbReference>
<gene>
    <name evidence="7" type="primary">rcsC_4</name>
    <name evidence="7" type="ORF">LMG3415_01136</name>
</gene>
<dbReference type="CDD" id="cd00082">
    <property type="entry name" value="HisKA"/>
    <property type="match status" value="1"/>
</dbReference>
<evidence type="ECO:0000256" key="2">
    <source>
        <dbReference type="ARBA" id="ARBA00012438"/>
    </source>
</evidence>
<dbReference type="PROSITE" id="PS50110">
    <property type="entry name" value="RESPONSE_REGULATORY"/>
    <property type="match status" value="1"/>
</dbReference>
<dbReference type="SUPFAM" id="SSF47384">
    <property type="entry name" value="Homodimeric domain of signal transducing histidine kinase"/>
    <property type="match status" value="1"/>
</dbReference>
<evidence type="ECO:0000256" key="3">
    <source>
        <dbReference type="ARBA" id="ARBA00022553"/>
    </source>
</evidence>
<feature type="domain" description="Response regulatory" evidence="6">
    <location>
        <begin position="438"/>
        <end position="553"/>
    </location>
</feature>
<dbReference type="SUPFAM" id="SSF55785">
    <property type="entry name" value="PYP-like sensor domain (PAS domain)"/>
    <property type="match status" value="1"/>
</dbReference>
<dbReference type="RefSeq" id="WP_233461930.1">
    <property type="nucleotide sequence ID" value="NZ_CADIKR010000001.1"/>
</dbReference>
<dbReference type="EMBL" id="CADIKR010000001">
    <property type="protein sequence ID" value="CAB3835226.1"/>
    <property type="molecule type" value="Genomic_DNA"/>
</dbReference>
<dbReference type="InterPro" id="IPR001789">
    <property type="entry name" value="Sig_transdc_resp-reg_receiver"/>
</dbReference>
<dbReference type="SMART" id="SM00388">
    <property type="entry name" value="HisKA"/>
    <property type="match status" value="1"/>
</dbReference>
<dbReference type="InterPro" id="IPR003594">
    <property type="entry name" value="HATPase_dom"/>
</dbReference>
<dbReference type="GO" id="GO:0004673">
    <property type="term" value="F:protein histidine kinase activity"/>
    <property type="evidence" value="ECO:0007669"/>
    <property type="project" value="UniProtKB-EC"/>
</dbReference>
<evidence type="ECO:0000313" key="8">
    <source>
        <dbReference type="Proteomes" id="UP000507140"/>
    </source>
</evidence>
<dbReference type="Gene3D" id="3.30.450.20">
    <property type="entry name" value="PAS domain"/>
    <property type="match status" value="1"/>
</dbReference>
<dbReference type="InterPro" id="IPR003661">
    <property type="entry name" value="HisK_dim/P_dom"/>
</dbReference>
<keyword evidence="7" id="KW-0418">Kinase</keyword>
<reference evidence="7 8" key="1">
    <citation type="submission" date="2020-04" db="EMBL/GenBank/DDBJ databases">
        <authorList>
            <person name="De Canck E."/>
        </authorList>
    </citation>
    <scope>NUCLEOTIDE SEQUENCE [LARGE SCALE GENOMIC DNA]</scope>
    <source>
        <strain evidence="7 8">LMG 3415</strain>
    </source>
</reference>
<sequence>MPNAPSMPQFLASGGQMGARVANHDWSATPLGPLSTWSASLRIAAGMVLSSRFPSCLVWGPDLISIYNDAFVPILGAKPDALGRPFSDVWREAWFQIGPIAERAFAGEATFIEDYPVELARYGRLELAHFTFCYSPVHDEHGKVVGMIDTVIETTARVEAEKAQADALRLTEEALRQSQKMEAIGQMTGGVAHDFNNLLTGISGSLELLSQRLARGYTDDLGRHIAVAKSGAEKAAVLTRRLLTFSRTHPLERTVVDINSVIAGMEALIARSAGSAVTLQMDCPPGLWPVWVDSHQLENALLNLCLNARDALAACGILRIETRNVTLDADAARERGLQAGDHVLLRVSDTGCGMTAETVQRMFEPFYTTKPADRGTGLGLSLVHDFVRQSGGHVQVRSQPGQGTDIDLFFPRHGGAEIDMTSAVAAAAQPPRVLQGGTVLLAEDDPAVREVTAEVLREMGYDVIEATDGASALRQLTALPRIDLLVCDLALPGGVNGRRVAETGRALRPGMKVLFITGYGERAEGANVPAGDAPVLLKPFMLDDLSSQVHALMR</sequence>
<accession>A0ABM8L9G5</accession>
<dbReference type="InterPro" id="IPR035965">
    <property type="entry name" value="PAS-like_dom_sf"/>
</dbReference>
<name>A0ABM8L9G5_9BURK</name>
<dbReference type="InterPro" id="IPR036890">
    <property type="entry name" value="HATPase_C_sf"/>
</dbReference>
<dbReference type="Gene3D" id="3.30.565.10">
    <property type="entry name" value="Histidine kinase-like ATPase, C-terminal domain"/>
    <property type="match status" value="1"/>
</dbReference>
<dbReference type="Pfam" id="PF02518">
    <property type="entry name" value="HATPase_c"/>
    <property type="match status" value="1"/>
</dbReference>
<dbReference type="SMART" id="SM00387">
    <property type="entry name" value="HATPase_c"/>
    <property type="match status" value="1"/>
</dbReference>
<dbReference type="PROSITE" id="PS50109">
    <property type="entry name" value="HIS_KIN"/>
    <property type="match status" value="1"/>
</dbReference>
<keyword evidence="7" id="KW-0808">Transferase</keyword>
<dbReference type="CDD" id="cd18161">
    <property type="entry name" value="REC_hyHK_blue-like"/>
    <property type="match status" value="1"/>
</dbReference>
<evidence type="ECO:0000256" key="1">
    <source>
        <dbReference type="ARBA" id="ARBA00000085"/>
    </source>
</evidence>
<dbReference type="Gene3D" id="1.10.287.130">
    <property type="match status" value="1"/>
</dbReference>
<dbReference type="Pfam" id="PF00072">
    <property type="entry name" value="Response_reg"/>
    <property type="match status" value="1"/>
</dbReference>
<dbReference type="SMART" id="SM00448">
    <property type="entry name" value="REC"/>
    <property type="match status" value="1"/>
</dbReference>
<dbReference type="Proteomes" id="UP000507140">
    <property type="component" value="Unassembled WGS sequence"/>
</dbReference>
<evidence type="ECO:0000256" key="4">
    <source>
        <dbReference type="PROSITE-ProRule" id="PRU00169"/>
    </source>
</evidence>
<evidence type="ECO:0000313" key="7">
    <source>
        <dbReference type="EMBL" id="CAB3835226.1"/>
    </source>
</evidence>